<dbReference type="GO" id="GO:0042286">
    <property type="term" value="F:glutamate-1-semialdehyde 2,1-aminomutase activity"/>
    <property type="evidence" value="ECO:0007669"/>
    <property type="project" value="UniProtKB-UniRule"/>
</dbReference>
<dbReference type="HAMAP" id="MF_00375">
    <property type="entry name" value="HemL_aminotrans_3"/>
    <property type="match status" value="1"/>
</dbReference>
<organism evidence="8 9">
    <name type="scientific">Mariprofundus micogutta</name>
    <dbReference type="NCBI Taxonomy" id="1921010"/>
    <lineage>
        <taxon>Bacteria</taxon>
        <taxon>Pseudomonadati</taxon>
        <taxon>Pseudomonadota</taxon>
        <taxon>Candidatius Mariprofundia</taxon>
        <taxon>Mariprofundales</taxon>
        <taxon>Mariprofundaceae</taxon>
        <taxon>Mariprofundus</taxon>
    </lineage>
</organism>
<dbReference type="InterPro" id="IPR015424">
    <property type="entry name" value="PyrdxlP-dep_Trfase"/>
</dbReference>
<comment type="caution">
    <text evidence="8">The sequence shown here is derived from an EMBL/GenBank/DDBJ whole genome shotgun (WGS) entry which is preliminary data.</text>
</comment>
<sequence length="433" mass="45810">MSEITQSQNDFEKAKKLIPGGVNSPVRAFKSVGGTPRFFAKASGAYVWDVDNNQYIDYVGSWGPMILGHTHPDVVKGVQETAALGMSFGAPCELEIDLAQLVIDMVPSIDVVRFVNSGSEATMSALRLARGFTGRDKFIKFDGGYHGHADGFLVKAGSGAATFGEPDSAGVPADYAKLTLTAPFNDIEAIKTLFAENKGEIACIIVEPVPGNTGVMDLMSGGFLQALRDICDAEGALLVFDEVMCGFRVGAGGAQERFGIKPDLTCLGKIIGGGLPVGAYGGREEIMRKISPDGPVYQAGTLSGNPLAMRAGLETLSRLRADGFYEELERKTTRLVEGLLEGCKAAGVPAVANQVGAMFTVFFTELDAVTCCSDVSNHCDLAFFGKFFNAMLDEGVYLAPSQYEAAFMSAAHTDEDVENTIAAAGRALAKLTA</sequence>
<keyword evidence="4 7" id="KW-0663">Pyridoxal phosphate</keyword>
<dbReference type="FunFam" id="3.40.640.10:FF:000021">
    <property type="entry name" value="Glutamate-1-semialdehyde 2,1-aminomutase"/>
    <property type="match status" value="1"/>
</dbReference>
<dbReference type="NCBIfam" id="TIGR00713">
    <property type="entry name" value="hemL"/>
    <property type="match status" value="1"/>
</dbReference>
<dbReference type="NCBIfam" id="NF000818">
    <property type="entry name" value="PRK00062.1"/>
    <property type="match status" value="1"/>
</dbReference>
<keyword evidence="7" id="KW-0963">Cytoplasm</keyword>
<evidence type="ECO:0000256" key="7">
    <source>
        <dbReference type="HAMAP-Rule" id="MF_00375"/>
    </source>
</evidence>
<dbReference type="CDD" id="cd00610">
    <property type="entry name" value="OAT_like"/>
    <property type="match status" value="1"/>
</dbReference>
<gene>
    <name evidence="7" type="primary">hemL</name>
    <name evidence="8" type="ORF">MMIC_P0282</name>
</gene>
<dbReference type="PANTHER" id="PTHR43713:SF3">
    <property type="entry name" value="GLUTAMATE-1-SEMIALDEHYDE 2,1-AMINOMUTASE 1, CHLOROPLASTIC-RELATED"/>
    <property type="match status" value="1"/>
</dbReference>
<dbReference type="EMBL" id="BDFD01000002">
    <property type="protein sequence ID" value="GAV19348.1"/>
    <property type="molecule type" value="Genomic_DNA"/>
</dbReference>
<evidence type="ECO:0000256" key="5">
    <source>
        <dbReference type="ARBA" id="ARBA00023235"/>
    </source>
</evidence>
<evidence type="ECO:0000313" key="8">
    <source>
        <dbReference type="EMBL" id="GAV19348.1"/>
    </source>
</evidence>
<dbReference type="Gene3D" id="3.90.1150.10">
    <property type="entry name" value="Aspartate Aminotransferase, domain 1"/>
    <property type="match status" value="1"/>
</dbReference>
<dbReference type="InterPro" id="IPR004639">
    <property type="entry name" value="4pyrrol_synth_GluAld_NH2Trfase"/>
</dbReference>
<dbReference type="InterPro" id="IPR015422">
    <property type="entry name" value="PyrdxlP-dep_Trfase_small"/>
</dbReference>
<dbReference type="GO" id="GO:0030170">
    <property type="term" value="F:pyridoxal phosphate binding"/>
    <property type="evidence" value="ECO:0007669"/>
    <property type="project" value="InterPro"/>
</dbReference>
<evidence type="ECO:0000256" key="1">
    <source>
        <dbReference type="ARBA" id="ARBA00001933"/>
    </source>
</evidence>
<dbReference type="SUPFAM" id="SSF53383">
    <property type="entry name" value="PLP-dependent transferases"/>
    <property type="match status" value="1"/>
</dbReference>
<dbReference type="InterPro" id="IPR015421">
    <property type="entry name" value="PyrdxlP-dep_Trfase_major"/>
</dbReference>
<comment type="pathway">
    <text evidence="2">Porphyrin-containing compound metabolism; protoporphyrin-IX biosynthesis; 5-aminolevulinate from L-glutamyl-tRNA(Glu): step 2/2.</text>
</comment>
<dbReference type="Proteomes" id="UP000231632">
    <property type="component" value="Unassembled WGS sequence"/>
</dbReference>
<dbReference type="GO" id="GO:0006782">
    <property type="term" value="P:protoporphyrinogen IX biosynthetic process"/>
    <property type="evidence" value="ECO:0007669"/>
    <property type="project" value="UniProtKB-UniRule"/>
</dbReference>
<keyword evidence="9" id="KW-1185">Reference proteome</keyword>
<dbReference type="GO" id="GO:0008483">
    <property type="term" value="F:transaminase activity"/>
    <property type="evidence" value="ECO:0007669"/>
    <property type="project" value="InterPro"/>
</dbReference>
<dbReference type="GO" id="GO:0005737">
    <property type="term" value="C:cytoplasm"/>
    <property type="evidence" value="ECO:0007669"/>
    <property type="project" value="UniProtKB-SubCell"/>
</dbReference>
<name>A0A1L8CK98_9PROT</name>
<evidence type="ECO:0000256" key="2">
    <source>
        <dbReference type="ARBA" id="ARBA00004819"/>
    </source>
</evidence>
<accession>A0A1L8CK98</accession>
<comment type="catalytic activity">
    <reaction evidence="7">
        <text>(S)-4-amino-5-oxopentanoate = 5-aminolevulinate</text>
        <dbReference type="Rhea" id="RHEA:14265"/>
        <dbReference type="ChEBI" id="CHEBI:57501"/>
        <dbReference type="ChEBI" id="CHEBI:356416"/>
        <dbReference type="EC" id="5.4.3.8"/>
    </reaction>
</comment>
<keyword evidence="6 7" id="KW-0627">Porphyrin biosynthesis</keyword>
<comment type="subcellular location">
    <subcellularLocation>
        <location evidence="7">Cytoplasm</location>
    </subcellularLocation>
</comment>
<dbReference type="OrthoDB" id="5288442at2"/>
<dbReference type="EC" id="5.4.3.8" evidence="7"/>
<reference evidence="8 9" key="1">
    <citation type="journal article" date="2017" name="Arch. Microbiol.">
        <title>Mariprofundus micogutta sp. nov., a novel iron-oxidizing zetaproteobacterium isolated from a deep-sea hydrothermal field at the Bayonnaise knoll of the Izu-Ogasawara arc, and a description of Mariprofundales ord. nov. and Zetaproteobacteria classis nov.</title>
        <authorList>
            <person name="Makita H."/>
            <person name="Tanaka E."/>
            <person name="Mitsunobu S."/>
            <person name="Miyazaki M."/>
            <person name="Nunoura T."/>
            <person name="Uematsu K."/>
            <person name="Takaki Y."/>
            <person name="Nishi S."/>
            <person name="Shimamura S."/>
            <person name="Takai K."/>
        </authorList>
    </citation>
    <scope>NUCLEOTIDE SEQUENCE [LARGE SCALE GENOMIC DNA]</scope>
    <source>
        <strain evidence="8 9">ET2</strain>
    </source>
</reference>
<evidence type="ECO:0000256" key="6">
    <source>
        <dbReference type="ARBA" id="ARBA00023244"/>
    </source>
</evidence>
<comment type="cofactor">
    <cofactor evidence="1 7">
        <name>pyridoxal 5'-phosphate</name>
        <dbReference type="ChEBI" id="CHEBI:597326"/>
    </cofactor>
</comment>
<dbReference type="InterPro" id="IPR049704">
    <property type="entry name" value="Aminotrans_3_PPA_site"/>
</dbReference>
<protein>
    <recommendedName>
        <fullName evidence="7">Glutamate-1-semialdehyde 2,1-aminomutase</fullName>
        <shortName evidence="7">GSA</shortName>
        <ecNumber evidence="7">5.4.3.8</ecNumber>
    </recommendedName>
    <alternativeName>
        <fullName evidence="7">Glutamate-1-semialdehyde aminotransferase</fullName>
        <shortName evidence="7">GSA-AT</shortName>
    </alternativeName>
</protein>
<keyword evidence="5 7" id="KW-0413">Isomerase</keyword>
<comment type="subunit">
    <text evidence="7">Homodimer.</text>
</comment>
<dbReference type="AlphaFoldDB" id="A0A1L8CK98"/>
<proteinExistence type="inferred from homology"/>
<dbReference type="Gene3D" id="3.40.640.10">
    <property type="entry name" value="Type I PLP-dependent aspartate aminotransferase-like (Major domain)"/>
    <property type="match status" value="1"/>
</dbReference>
<feature type="modified residue" description="N6-(pyridoxal phosphate)lysine" evidence="7">
    <location>
        <position position="269"/>
    </location>
</feature>
<evidence type="ECO:0000313" key="9">
    <source>
        <dbReference type="Proteomes" id="UP000231632"/>
    </source>
</evidence>
<dbReference type="STRING" id="1921010.MMIC_P0282"/>
<evidence type="ECO:0000256" key="4">
    <source>
        <dbReference type="ARBA" id="ARBA00022898"/>
    </source>
</evidence>
<comment type="similarity">
    <text evidence="3 7">Belongs to the class-III pyridoxal-phosphate-dependent aminotransferase family. HemL subfamily.</text>
</comment>
<evidence type="ECO:0000256" key="3">
    <source>
        <dbReference type="ARBA" id="ARBA00008981"/>
    </source>
</evidence>
<dbReference type="Pfam" id="PF00202">
    <property type="entry name" value="Aminotran_3"/>
    <property type="match status" value="1"/>
</dbReference>
<dbReference type="InterPro" id="IPR005814">
    <property type="entry name" value="Aminotrans_3"/>
</dbReference>
<dbReference type="UniPathway" id="UPA00251">
    <property type="reaction ID" value="UER00317"/>
</dbReference>
<dbReference type="PROSITE" id="PS00600">
    <property type="entry name" value="AA_TRANSFER_CLASS_3"/>
    <property type="match status" value="1"/>
</dbReference>
<dbReference type="PANTHER" id="PTHR43713">
    <property type="entry name" value="GLUTAMATE-1-SEMIALDEHYDE 2,1-AMINOMUTASE"/>
    <property type="match status" value="1"/>
</dbReference>